<dbReference type="GO" id="GO:0005694">
    <property type="term" value="C:chromosome"/>
    <property type="evidence" value="ECO:0007669"/>
    <property type="project" value="TreeGrafter"/>
</dbReference>
<dbReference type="PANTHER" id="PTHR13710">
    <property type="entry name" value="DNA HELICASE RECQ FAMILY MEMBER"/>
    <property type="match status" value="1"/>
</dbReference>
<evidence type="ECO:0000256" key="2">
    <source>
        <dbReference type="SAM" id="MobiDB-lite"/>
    </source>
</evidence>
<feature type="compositionally biased region" description="Polar residues" evidence="2">
    <location>
        <begin position="1"/>
        <end position="10"/>
    </location>
</feature>
<dbReference type="AlphaFoldDB" id="A0A9W9KVU5"/>
<dbReference type="GO" id="GO:0005524">
    <property type="term" value="F:ATP binding"/>
    <property type="evidence" value="ECO:0007669"/>
    <property type="project" value="InterPro"/>
</dbReference>
<dbReference type="EMBL" id="JAPQKL010000007">
    <property type="protein sequence ID" value="KAJ5121629.1"/>
    <property type="molecule type" value="Genomic_DNA"/>
</dbReference>
<dbReference type="RefSeq" id="XP_056518133.1">
    <property type="nucleotide sequence ID" value="XM_056670334.1"/>
</dbReference>
<dbReference type="GO" id="GO:0000724">
    <property type="term" value="P:double-strand break repair via homologous recombination"/>
    <property type="evidence" value="ECO:0007669"/>
    <property type="project" value="TreeGrafter"/>
</dbReference>
<dbReference type="PROSITE" id="PS51192">
    <property type="entry name" value="HELICASE_ATP_BIND_1"/>
    <property type="match status" value="1"/>
</dbReference>
<accession>A0A9W9KVU5</accession>
<evidence type="ECO:0000256" key="1">
    <source>
        <dbReference type="ARBA" id="ARBA00005446"/>
    </source>
</evidence>
<organism evidence="4 5">
    <name type="scientific">Penicillium bovifimosum</name>
    <dbReference type="NCBI Taxonomy" id="126998"/>
    <lineage>
        <taxon>Eukaryota</taxon>
        <taxon>Fungi</taxon>
        <taxon>Dikarya</taxon>
        <taxon>Ascomycota</taxon>
        <taxon>Pezizomycotina</taxon>
        <taxon>Eurotiomycetes</taxon>
        <taxon>Eurotiomycetidae</taxon>
        <taxon>Eurotiales</taxon>
        <taxon>Aspergillaceae</taxon>
        <taxon>Penicillium</taxon>
    </lineage>
</organism>
<evidence type="ECO:0000259" key="3">
    <source>
        <dbReference type="PROSITE" id="PS51192"/>
    </source>
</evidence>
<dbReference type="SUPFAM" id="SSF52540">
    <property type="entry name" value="P-loop containing nucleoside triphosphate hydrolases"/>
    <property type="match status" value="1"/>
</dbReference>
<dbReference type="Proteomes" id="UP001149079">
    <property type="component" value="Unassembled WGS sequence"/>
</dbReference>
<name>A0A9W9KVU5_9EURO</name>
<protein>
    <recommendedName>
        <fullName evidence="3">Helicase ATP-binding domain-containing protein</fullName>
    </recommendedName>
</protein>
<dbReference type="InterPro" id="IPR011545">
    <property type="entry name" value="DEAD/DEAH_box_helicase_dom"/>
</dbReference>
<feature type="region of interest" description="Disordered" evidence="2">
    <location>
        <begin position="1"/>
        <end position="29"/>
    </location>
</feature>
<dbReference type="InterPro" id="IPR014001">
    <property type="entry name" value="Helicase_ATP-bd"/>
</dbReference>
<comment type="similarity">
    <text evidence="1">Belongs to the helicase family. RecQ subfamily.</text>
</comment>
<dbReference type="OrthoDB" id="2608216at2759"/>
<dbReference type="GO" id="GO:0043138">
    <property type="term" value="F:3'-5' DNA helicase activity"/>
    <property type="evidence" value="ECO:0007669"/>
    <property type="project" value="TreeGrafter"/>
</dbReference>
<dbReference type="GO" id="GO:0009378">
    <property type="term" value="F:four-way junction helicase activity"/>
    <property type="evidence" value="ECO:0007669"/>
    <property type="project" value="TreeGrafter"/>
</dbReference>
<dbReference type="GeneID" id="81409504"/>
<comment type="caution">
    <text evidence="4">The sequence shown here is derived from an EMBL/GenBank/DDBJ whole genome shotgun (WGS) entry which is preliminary data.</text>
</comment>
<feature type="domain" description="Helicase ATP-binding" evidence="3">
    <location>
        <begin position="174"/>
        <end position="270"/>
    </location>
</feature>
<evidence type="ECO:0000313" key="4">
    <source>
        <dbReference type="EMBL" id="KAJ5121629.1"/>
    </source>
</evidence>
<proteinExistence type="inferred from homology"/>
<dbReference type="PANTHER" id="PTHR13710:SF154">
    <property type="entry name" value="RECQ HELICASE, PUTATIVE (AFU_ORTHOLOGUE AFUA_6G14720)-RELATED"/>
    <property type="match status" value="1"/>
</dbReference>
<dbReference type="Gene3D" id="3.40.50.300">
    <property type="entry name" value="P-loop containing nucleotide triphosphate hydrolases"/>
    <property type="match status" value="2"/>
</dbReference>
<evidence type="ECO:0000313" key="5">
    <source>
        <dbReference type="Proteomes" id="UP001149079"/>
    </source>
</evidence>
<reference evidence="4" key="1">
    <citation type="submission" date="2022-11" db="EMBL/GenBank/DDBJ databases">
        <authorList>
            <person name="Petersen C."/>
        </authorList>
    </citation>
    <scope>NUCLEOTIDE SEQUENCE</scope>
    <source>
        <strain evidence="4">IBT 22155</strain>
    </source>
</reference>
<reference evidence="4" key="2">
    <citation type="journal article" date="2023" name="IMA Fungus">
        <title>Comparative genomic study of the Penicillium genus elucidates a diverse pangenome and 15 lateral gene transfer events.</title>
        <authorList>
            <person name="Petersen C."/>
            <person name="Sorensen T."/>
            <person name="Nielsen M.R."/>
            <person name="Sondergaard T.E."/>
            <person name="Sorensen J.L."/>
            <person name="Fitzpatrick D.A."/>
            <person name="Frisvad J.C."/>
            <person name="Nielsen K.L."/>
        </authorList>
    </citation>
    <scope>NUCLEOTIDE SEQUENCE</scope>
    <source>
        <strain evidence="4">IBT 22155</strain>
    </source>
</reference>
<dbReference type="Pfam" id="PF00270">
    <property type="entry name" value="DEAD"/>
    <property type="match status" value="1"/>
</dbReference>
<gene>
    <name evidence="4" type="ORF">N7515_009590</name>
</gene>
<dbReference type="SMART" id="SM00487">
    <property type="entry name" value="DEXDc"/>
    <property type="match status" value="1"/>
</dbReference>
<sequence length="394" mass="43819">MRPSSVFPNNARQDERAEAAQEDDEDGMSAEQWMGHVADLQAAHSSHVAGMIYGRGITDWHRFLGFVSADDGGSETALGLAPFSPWQKEAELGRTERRWRLSNADMETEMQRMMGNGDLRLRGVQRPALEAIQHGHSPVLAVMSTGGGKSMLFLLLAWITPRGATLGISCVAWESRRPADHASIVLVTPESAVQDDFMDFLDRLRLCLRLDRIVIDECHMVLSDNPEFRPTMAQLGRLVVAQAQMVYLTATLPLAREDKFFVVLQTSREKVHYFRARTNRLNVAYRLWHPTEPIRNTNSYGWVEVPEIACFIKNRIARARAAAGRVVIYGPTLNVVDKLAALVGCEAYHRKTIAPASTSSRGSNLAPSVTISRLQRRLCASLRLGSAPFRATPA</sequence>
<dbReference type="InterPro" id="IPR027417">
    <property type="entry name" value="P-loop_NTPase"/>
</dbReference>
<dbReference type="GO" id="GO:0005737">
    <property type="term" value="C:cytoplasm"/>
    <property type="evidence" value="ECO:0007669"/>
    <property type="project" value="TreeGrafter"/>
</dbReference>
<keyword evidence="5" id="KW-1185">Reference proteome</keyword>
<dbReference type="GO" id="GO:0003676">
    <property type="term" value="F:nucleic acid binding"/>
    <property type="evidence" value="ECO:0007669"/>
    <property type="project" value="InterPro"/>
</dbReference>